<evidence type="ECO:0000313" key="3">
    <source>
        <dbReference type="Proteomes" id="UP000251075"/>
    </source>
</evidence>
<proteinExistence type="predicted"/>
<feature type="domain" description="PIN" evidence="1">
    <location>
        <begin position="4"/>
        <end position="122"/>
    </location>
</feature>
<dbReference type="CDD" id="cd09872">
    <property type="entry name" value="PIN_Sll0205-like"/>
    <property type="match status" value="1"/>
</dbReference>
<evidence type="ECO:0000313" key="2">
    <source>
        <dbReference type="EMBL" id="RAU20717.1"/>
    </source>
</evidence>
<protein>
    <recommendedName>
        <fullName evidence="1">PIN domain-containing protein</fullName>
    </recommendedName>
</protein>
<dbReference type="OrthoDB" id="9798990at2"/>
<accession>A0A364NUZ2</accession>
<dbReference type="InterPro" id="IPR052919">
    <property type="entry name" value="TA_system_RNase"/>
</dbReference>
<dbReference type="PANTHER" id="PTHR36173:SF2">
    <property type="entry name" value="RIBONUCLEASE VAPC16"/>
    <property type="match status" value="1"/>
</dbReference>
<dbReference type="PANTHER" id="PTHR36173">
    <property type="entry name" value="RIBONUCLEASE VAPC16-RELATED"/>
    <property type="match status" value="1"/>
</dbReference>
<evidence type="ECO:0000259" key="1">
    <source>
        <dbReference type="Pfam" id="PF01850"/>
    </source>
</evidence>
<dbReference type="RefSeq" id="WP_112146723.1">
    <property type="nucleotide sequence ID" value="NZ_PGTO01000017.1"/>
</dbReference>
<dbReference type="InterPro" id="IPR002716">
    <property type="entry name" value="PIN_dom"/>
</dbReference>
<dbReference type="Pfam" id="PF01850">
    <property type="entry name" value="PIN"/>
    <property type="match status" value="1"/>
</dbReference>
<reference evidence="2 3" key="1">
    <citation type="submission" date="2017-11" db="EMBL/GenBank/DDBJ databases">
        <title>Draft genome sequence of magnetotactic bacterium Magnetospirillum kuznetsovii LBB-42.</title>
        <authorList>
            <person name="Grouzdev D.S."/>
            <person name="Rysina M.S."/>
            <person name="Baslerov R.V."/>
            <person name="Koziaeva V."/>
        </authorList>
    </citation>
    <scope>NUCLEOTIDE SEQUENCE [LARGE SCALE GENOMIC DNA]</scope>
    <source>
        <strain evidence="2 3">LBB-42</strain>
    </source>
</reference>
<name>A0A364NUZ2_9PROT</name>
<dbReference type="InterPro" id="IPR029060">
    <property type="entry name" value="PIN-like_dom_sf"/>
</dbReference>
<organism evidence="2 3">
    <name type="scientific">Paramagnetospirillum kuznetsovii</name>
    <dbReference type="NCBI Taxonomy" id="2053833"/>
    <lineage>
        <taxon>Bacteria</taxon>
        <taxon>Pseudomonadati</taxon>
        <taxon>Pseudomonadota</taxon>
        <taxon>Alphaproteobacteria</taxon>
        <taxon>Rhodospirillales</taxon>
        <taxon>Magnetospirillaceae</taxon>
        <taxon>Paramagnetospirillum</taxon>
    </lineage>
</organism>
<dbReference type="EMBL" id="PGTO01000017">
    <property type="protein sequence ID" value="RAU20717.1"/>
    <property type="molecule type" value="Genomic_DNA"/>
</dbReference>
<dbReference type="AlphaFoldDB" id="A0A364NUZ2"/>
<comment type="caution">
    <text evidence="2">The sequence shown here is derived from an EMBL/GenBank/DDBJ whole genome shotgun (WGS) entry which is preliminary data.</text>
</comment>
<sequence>MKLLLDANAVIFLLNNDVRLGQQARDAIMDSSNAVYISSLTMFELAVKIRIGKLEINLMEAIAMIDETAIQRIEIEDTHCIAMSKLVSMDGHKDPYDLMLIAQGIVEGMTIVTSDGRFASYPVNVMSCEDVAVPIS</sequence>
<gene>
    <name evidence="2" type="ORF">CU669_16615</name>
</gene>
<dbReference type="InterPro" id="IPR041705">
    <property type="entry name" value="PIN_Sll0205"/>
</dbReference>
<keyword evidence="3" id="KW-1185">Reference proteome</keyword>
<dbReference type="Gene3D" id="3.40.50.1010">
    <property type="entry name" value="5'-nuclease"/>
    <property type="match status" value="1"/>
</dbReference>
<dbReference type="Proteomes" id="UP000251075">
    <property type="component" value="Unassembled WGS sequence"/>
</dbReference>
<dbReference type="SUPFAM" id="SSF88723">
    <property type="entry name" value="PIN domain-like"/>
    <property type="match status" value="1"/>
</dbReference>